<evidence type="ECO:0000256" key="12">
    <source>
        <dbReference type="ARBA" id="ARBA00034000"/>
    </source>
</evidence>
<comment type="caution">
    <text evidence="16">The sequence shown here is derived from an EMBL/GenBank/DDBJ whole genome shotgun (WGS) entry which is preliminary data.</text>
</comment>
<evidence type="ECO:0000256" key="4">
    <source>
        <dbReference type="ARBA" id="ARBA00012448"/>
    </source>
</evidence>
<evidence type="ECO:0000256" key="8">
    <source>
        <dbReference type="ARBA" id="ARBA00022801"/>
    </source>
</evidence>
<dbReference type="PROSITE" id="PS51318">
    <property type="entry name" value="TAT"/>
    <property type="match status" value="1"/>
</dbReference>
<dbReference type="SMART" id="SM00936">
    <property type="entry name" value="PBP5_C"/>
    <property type="match status" value="1"/>
</dbReference>
<evidence type="ECO:0000256" key="2">
    <source>
        <dbReference type="ARBA" id="ARBA00004752"/>
    </source>
</evidence>
<dbReference type="Gene3D" id="3.40.710.10">
    <property type="entry name" value="DD-peptidase/beta-lactamase superfamily"/>
    <property type="match status" value="1"/>
</dbReference>
<sequence>MNNSVANSVFSFSRRQLFKLSVLAFAGLSSLTAIAAPDFVPPAPAIAGRAYIVNDFYSNTTLASVDADKRVEPASLTKLMTAYLTFKAVKEGKIKLDQALVPSVKAWKIEGSRMFVEPNKPVRVDDLIKGMIVQSGNDACITLAEAIAGSEETFAHMMNDMAKKLGMKNTHFMNATGLPNADHYTTARDLSILAARIIRDFPEFFPIYSMKDFTYNGVKQPNRNLLLWRDPNVDGMKTGHTNSAGFCLVGTMKRDGRRVVSVVLGTANEEARATESLKLLNYGIQFFDTPKLYAKGQAIQQVKVWKGSEESLGVGFLQDFYMTLPKGAASRVKVKLVTQQPLIAPVVGGQKVGQITFSLDGKALGTYPVVALKQVSQAGVWGRMKDSVKLWFE</sequence>
<keyword evidence="6" id="KW-0645">Protease</keyword>
<evidence type="ECO:0000256" key="7">
    <source>
        <dbReference type="ARBA" id="ARBA00022729"/>
    </source>
</evidence>
<dbReference type="InterPro" id="IPR012338">
    <property type="entry name" value="Beta-lactam/transpept-like"/>
</dbReference>
<comment type="catalytic activity">
    <reaction evidence="12">
        <text>Preferential cleavage: (Ac)2-L-Lys-D-Ala-|-D-Ala. Also transpeptidation of peptidyl-alanyl moieties that are N-acyl substituents of D-alanine.</text>
        <dbReference type="EC" id="3.4.16.4"/>
    </reaction>
</comment>
<dbReference type="SUPFAM" id="SSF56601">
    <property type="entry name" value="beta-lactamase/transpeptidase-like"/>
    <property type="match status" value="1"/>
</dbReference>
<protein>
    <recommendedName>
        <fullName evidence="4">serine-type D-Ala-D-Ala carboxypeptidase</fullName>
        <ecNumber evidence="4">3.4.16.4</ecNumber>
    </recommendedName>
</protein>
<evidence type="ECO:0000256" key="11">
    <source>
        <dbReference type="ARBA" id="ARBA00023316"/>
    </source>
</evidence>
<dbReference type="Pfam" id="PF00768">
    <property type="entry name" value="Peptidase_S11"/>
    <property type="match status" value="1"/>
</dbReference>
<evidence type="ECO:0000256" key="1">
    <source>
        <dbReference type="ARBA" id="ARBA00003217"/>
    </source>
</evidence>
<dbReference type="InterPro" id="IPR018044">
    <property type="entry name" value="Peptidase_S11"/>
</dbReference>
<keyword evidence="17" id="KW-1185">Reference proteome</keyword>
<evidence type="ECO:0000256" key="14">
    <source>
        <dbReference type="SAM" id="SignalP"/>
    </source>
</evidence>
<evidence type="ECO:0000256" key="13">
    <source>
        <dbReference type="RuleBase" id="RU004016"/>
    </source>
</evidence>
<name>A0ABS8D7R7_9NEIS</name>
<comment type="similarity">
    <text evidence="3 13">Belongs to the peptidase S11 family.</text>
</comment>
<comment type="function">
    <text evidence="1">Removes C-terminal D-alanyl residues from sugar-peptide cell wall precursors.</text>
</comment>
<evidence type="ECO:0000313" key="17">
    <source>
        <dbReference type="Proteomes" id="UP001165395"/>
    </source>
</evidence>
<dbReference type="InterPro" id="IPR001967">
    <property type="entry name" value="Peptidase_S11_N"/>
</dbReference>
<feature type="chain" id="PRO_5045131436" description="serine-type D-Ala-D-Ala carboxypeptidase" evidence="14">
    <location>
        <begin position="36"/>
        <end position="393"/>
    </location>
</feature>
<dbReference type="PANTHER" id="PTHR21581:SF6">
    <property type="entry name" value="TRAFFICKING PROTEIN PARTICLE COMPLEX SUBUNIT 12"/>
    <property type="match status" value="1"/>
</dbReference>
<evidence type="ECO:0000256" key="10">
    <source>
        <dbReference type="ARBA" id="ARBA00022984"/>
    </source>
</evidence>
<dbReference type="PANTHER" id="PTHR21581">
    <property type="entry name" value="D-ALANYL-D-ALANINE CARBOXYPEPTIDASE"/>
    <property type="match status" value="1"/>
</dbReference>
<dbReference type="Pfam" id="PF07943">
    <property type="entry name" value="PBP5_C"/>
    <property type="match status" value="1"/>
</dbReference>
<keyword evidence="9" id="KW-0133">Cell shape</keyword>
<keyword evidence="11" id="KW-0961">Cell wall biogenesis/degradation</keyword>
<gene>
    <name evidence="16" type="ORF">LIN78_10790</name>
</gene>
<dbReference type="EMBL" id="JAJBZT010000005">
    <property type="protein sequence ID" value="MCB6184031.1"/>
    <property type="molecule type" value="Genomic_DNA"/>
</dbReference>
<dbReference type="Proteomes" id="UP001165395">
    <property type="component" value="Unassembled WGS sequence"/>
</dbReference>
<feature type="signal peptide" evidence="14">
    <location>
        <begin position="1"/>
        <end position="35"/>
    </location>
</feature>
<keyword evidence="7 14" id="KW-0732">Signal</keyword>
<feature type="domain" description="Peptidase S11 D-Ala-D-Ala carboxypeptidase A C-terminal" evidence="15">
    <location>
        <begin position="287"/>
        <end position="377"/>
    </location>
</feature>
<evidence type="ECO:0000259" key="15">
    <source>
        <dbReference type="SMART" id="SM00936"/>
    </source>
</evidence>
<keyword evidence="8" id="KW-0378">Hydrolase</keyword>
<evidence type="ECO:0000256" key="3">
    <source>
        <dbReference type="ARBA" id="ARBA00007164"/>
    </source>
</evidence>
<evidence type="ECO:0000313" key="16">
    <source>
        <dbReference type="EMBL" id="MCB6184031.1"/>
    </source>
</evidence>
<dbReference type="Gene3D" id="2.60.410.10">
    <property type="entry name" value="D-Ala-D-Ala carboxypeptidase, C-terminal domain"/>
    <property type="match status" value="1"/>
</dbReference>
<dbReference type="SUPFAM" id="SSF69189">
    <property type="entry name" value="Penicillin-binding protein associated domain"/>
    <property type="match status" value="1"/>
</dbReference>
<dbReference type="RefSeq" id="WP_227180808.1">
    <property type="nucleotide sequence ID" value="NZ_JAJBZT010000005.1"/>
</dbReference>
<keyword evidence="5 16" id="KW-0121">Carboxypeptidase</keyword>
<organism evidence="16 17">
    <name type="scientific">Leeia speluncae</name>
    <dbReference type="NCBI Taxonomy" id="2884804"/>
    <lineage>
        <taxon>Bacteria</taxon>
        <taxon>Pseudomonadati</taxon>
        <taxon>Pseudomonadota</taxon>
        <taxon>Betaproteobacteria</taxon>
        <taxon>Neisseriales</taxon>
        <taxon>Leeiaceae</taxon>
        <taxon>Leeia</taxon>
    </lineage>
</organism>
<proteinExistence type="inferred from homology"/>
<comment type="pathway">
    <text evidence="2">Cell wall biogenesis; peptidoglycan biosynthesis.</text>
</comment>
<dbReference type="GO" id="GO:0004180">
    <property type="term" value="F:carboxypeptidase activity"/>
    <property type="evidence" value="ECO:0007669"/>
    <property type="project" value="UniProtKB-KW"/>
</dbReference>
<dbReference type="InterPro" id="IPR037167">
    <property type="entry name" value="Peptidase_S11_C_sf"/>
</dbReference>
<evidence type="ECO:0000256" key="9">
    <source>
        <dbReference type="ARBA" id="ARBA00022960"/>
    </source>
</evidence>
<accession>A0ABS8D7R7</accession>
<evidence type="ECO:0000256" key="6">
    <source>
        <dbReference type="ARBA" id="ARBA00022670"/>
    </source>
</evidence>
<reference evidence="16" key="1">
    <citation type="submission" date="2021-10" db="EMBL/GenBank/DDBJ databases">
        <title>The complete genome sequence of Leeia sp. TBRC 13508.</title>
        <authorList>
            <person name="Charoenyingcharoen P."/>
            <person name="Yukphan P."/>
        </authorList>
    </citation>
    <scope>NUCLEOTIDE SEQUENCE</scope>
    <source>
        <strain evidence="16">TBRC 13508</strain>
    </source>
</reference>
<dbReference type="InterPro" id="IPR015956">
    <property type="entry name" value="Peniciliin-bd_prot_C_sf"/>
</dbReference>
<evidence type="ECO:0000256" key="5">
    <source>
        <dbReference type="ARBA" id="ARBA00022645"/>
    </source>
</evidence>
<dbReference type="InterPro" id="IPR012907">
    <property type="entry name" value="Peptidase_S11_C"/>
</dbReference>
<dbReference type="InterPro" id="IPR006311">
    <property type="entry name" value="TAT_signal"/>
</dbReference>
<dbReference type="PRINTS" id="PR00725">
    <property type="entry name" value="DADACBPTASE1"/>
</dbReference>
<dbReference type="EC" id="3.4.16.4" evidence="4"/>
<keyword evidence="10" id="KW-0573">Peptidoglycan synthesis</keyword>